<comment type="subcellular location">
    <subcellularLocation>
        <location evidence="1">Nucleus</location>
    </subcellularLocation>
</comment>
<keyword evidence="5" id="KW-0804">Transcription</keyword>
<evidence type="ECO:0000256" key="4">
    <source>
        <dbReference type="ARBA" id="ARBA00023015"/>
    </source>
</evidence>
<dbReference type="InterPro" id="IPR057991">
    <property type="entry name" value="TPR_TAF2_C"/>
</dbReference>
<feature type="region of interest" description="Disordered" evidence="7">
    <location>
        <begin position="1224"/>
        <end position="1338"/>
    </location>
</feature>
<accession>A0A9P4P059</accession>
<dbReference type="Proteomes" id="UP000800235">
    <property type="component" value="Unassembled WGS sequence"/>
</dbReference>
<keyword evidence="4" id="KW-0805">Transcription regulation</keyword>
<dbReference type="InterPro" id="IPR057345">
    <property type="entry name" value="Ig-like_TAF2"/>
</dbReference>
<dbReference type="InterPro" id="IPR037813">
    <property type="entry name" value="TAF2"/>
</dbReference>
<feature type="compositionally biased region" description="Polar residues" evidence="7">
    <location>
        <begin position="1314"/>
        <end position="1329"/>
    </location>
</feature>
<proteinExistence type="inferred from homology"/>
<dbReference type="CDD" id="cd09839">
    <property type="entry name" value="M1_like_TAF2"/>
    <property type="match status" value="1"/>
</dbReference>
<feature type="compositionally biased region" description="Polar residues" evidence="7">
    <location>
        <begin position="1267"/>
        <end position="1288"/>
    </location>
</feature>
<evidence type="ECO:0000256" key="5">
    <source>
        <dbReference type="ARBA" id="ARBA00023163"/>
    </source>
</evidence>
<protein>
    <recommendedName>
        <fullName evidence="3">Transcription initiation factor TFIID subunit 2</fullName>
    </recommendedName>
</protein>
<evidence type="ECO:0000256" key="1">
    <source>
        <dbReference type="ARBA" id="ARBA00004123"/>
    </source>
</evidence>
<dbReference type="EMBL" id="MU007012">
    <property type="protein sequence ID" value="KAF2435759.1"/>
    <property type="molecule type" value="Genomic_DNA"/>
</dbReference>
<gene>
    <name evidence="10" type="ORF">EJ08DRAFT_692336</name>
</gene>
<dbReference type="PANTHER" id="PTHR15137">
    <property type="entry name" value="TRANSCRIPTION INITIATION FACTOR TFIID"/>
    <property type="match status" value="1"/>
</dbReference>
<evidence type="ECO:0000259" key="9">
    <source>
        <dbReference type="Pfam" id="PF25577"/>
    </source>
</evidence>
<comment type="caution">
    <text evidence="10">The sequence shown here is derived from an EMBL/GenBank/DDBJ whole genome shotgun (WGS) entry which is preliminary data.</text>
</comment>
<keyword evidence="6" id="KW-0539">Nucleus</keyword>
<dbReference type="GO" id="GO:0003682">
    <property type="term" value="F:chromatin binding"/>
    <property type="evidence" value="ECO:0007669"/>
    <property type="project" value="TreeGrafter"/>
</dbReference>
<evidence type="ECO:0000256" key="2">
    <source>
        <dbReference type="ARBA" id="ARBA00010937"/>
    </source>
</evidence>
<evidence type="ECO:0000256" key="6">
    <source>
        <dbReference type="ARBA" id="ARBA00023242"/>
    </source>
</evidence>
<dbReference type="SUPFAM" id="SSF63737">
    <property type="entry name" value="Leukotriene A4 hydrolase N-terminal domain"/>
    <property type="match status" value="1"/>
</dbReference>
<evidence type="ECO:0000256" key="3">
    <source>
        <dbReference type="ARBA" id="ARBA00017363"/>
    </source>
</evidence>
<evidence type="ECO:0000259" key="8">
    <source>
        <dbReference type="Pfam" id="PF25316"/>
    </source>
</evidence>
<sequence length="1456" mass="163285">MPGLIEMEPPQVPAQKESGFNVIHQDVKLNIDFETCKITGSTELTLDPQSRDLRVVKLCCRGIKVRNILVNGKFPVAPANVNYRDPYDGLRVRDNYGVEQHHILRENIEDAIKEPPEPTLIITLPKQARVQAAAEGLDFPLGRSQVGSARANGAAETPAPRTAEDAEGMFDSITISMDFTLEDTRHVMQWVGLRKGDTRYPHAYTTASSVPGSFPSFAFPCVGTPSSRCSWRLTIRCPRTLGDIGKEPAKAITQMNGAGSQDFPLASTNGNAGGDTHMSDADASHGDDFFGSMLSEEEKERDFVVVCSGFMEDSDAPLENQSPMREWVFYCELPVPAHHVGFTIGPFERVNLTEFRENQRDEQGKFQPVNVYGFCLPGRVPELRNIGMPLSMAMDYICEEYTPYPFPSASLSHKMCFVDDLAADVIDTATLSICSSRHLIPETITDKTYESSRVLIRAIASQWVGVRITPKDPRDYWIIVGGSLFMADMFMQKLWGKNTLRHRQYQAMRRVAELDVDRPTLYELGGALGVDRSELQFLTLKAPLVFFILHQRMLKKTGLNGVPRLLERVFQDADAGRVVDGEIDTDRFIYSCDKVAHGKMRSFFDQWVTNAGCPTFVVNAKFNKKKMQVDLEIKQETVSLEALTTGGQKLNTGNFMREAKEHEGEVYAGPPQHYFTGPITLRIHEADGTPYEHTAEIEKPFTQLAIPYNTKYKRLKRSKLQKEREAAAEGVNVAEDGDGDVLTYCLGDGLQSEEQIKEWRLSDWTKAEEQVMSNDSYEWLRFDKDFEWICNVRLESPIHMWVSQLQQDNDVVAQMQAIEWLQSNQPRALTSTVLTRTVMDERYFYGVRVAAVNALTQCATPQLNYIGQFHLLKLFQHFFCFENSSMTRSNDFSDQRSYYIQCEIPKALSRIRDHHGKAPDEIKRFFLDRLKFNDNSSNEYSDNYYVATLLNCLAESMMEPPVSMSFSFNDLTEEAAEIDFKRDALNEIERHRRIDEWIPSYRNLYTRAALQCQKRLIESKAAPRRLADFMQYLRPGNLDEVRLAALDAIVELGALKDSAVLRCVLYLFSTEPSPYLRDHFWVLIERGFGLITFADEPLPTQASSGGFVIAESESADVRREQAARAESIEGAIKFLRRRLGENKVLQEALMDALRSPIIGIKDFLEILGVCSMLYTPGRGVVAVLKYPRYYNVEHIGTAKLRFFKTSRWRTTKIPPLNVKDLKNSKRARLGSDNRSVSPEAKRRRTSITLTNKNAPHVILPSVEVPGQTPQSSLPSPTASQPTSFTSIPNAMPSPRVPTPQQATMRGVTPKVTKSRSSTPKITKSRSSTPKIGRAPTPKVSTIKVAPPKFSLVKFGTGKSTTSKTKPTETSKMVVLKISDKAKFAARVASFSEASQLAASEIAVPVVDSAPVAAAPLPPSHALPPIPPPVIMSETPLADASKPTPTSKIRLTFKVNK</sequence>
<comment type="similarity">
    <text evidence="2">Belongs to the TAF2 family.</text>
</comment>
<feature type="domain" description="Transcription initiation factor TFIID subunit 2 Ig-like" evidence="8">
    <location>
        <begin position="611"/>
        <end position="797"/>
    </location>
</feature>
<feature type="domain" description="Transcription initiation factor TFIID subunit 2 TPR repeats" evidence="9">
    <location>
        <begin position="800"/>
        <end position="1081"/>
    </location>
</feature>
<evidence type="ECO:0000313" key="11">
    <source>
        <dbReference type="Proteomes" id="UP000800235"/>
    </source>
</evidence>
<reference evidence="10" key="1">
    <citation type="journal article" date="2020" name="Stud. Mycol.">
        <title>101 Dothideomycetes genomes: a test case for predicting lifestyles and emergence of pathogens.</title>
        <authorList>
            <person name="Haridas S."/>
            <person name="Albert R."/>
            <person name="Binder M."/>
            <person name="Bloem J."/>
            <person name="Labutti K."/>
            <person name="Salamov A."/>
            <person name="Andreopoulos B."/>
            <person name="Baker S."/>
            <person name="Barry K."/>
            <person name="Bills G."/>
            <person name="Bluhm B."/>
            <person name="Cannon C."/>
            <person name="Castanera R."/>
            <person name="Culley D."/>
            <person name="Daum C."/>
            <person name="Ezra D."/>
            <person name="Gonzalez J."/>
            <person name="Henrissat B."/>
            <person name="Kuo A."/>
            <person name="Liang C."/>
            <person name="Lipzen A."/>
            <person name="Lutzoni F."/>
            <person name="Magnuson J."/>
            <person name="Mondo S."/>
            <person name="Nolan M."/>
            <person name="Ohm R."/>
            <person name="Pangilinan J."/>
            <person name="Park H.-J."/>
            <person name="Ramirez L."/>
            <person name="Alfaro M."/>
            <person name="Sun H."/>
            <person name="Tritt A."/>
            <person name="Yoshinaga Y."/>
            <person name="Zwiers L.-H."/>
            <person name="Turgeon B."/>
            <person name="Goodwin S."/>
            <person name="Spatafora J."/>
            <person name="Crous P."/>
            <person name="Grigoriev I."/>
        </authorList>
    </citation>
    <scope>NUCLEOTIDE SEQUENCE</scope>
    <source>
        <strain evidence="10">CBS 130266</strain>
    </source>
</reference>
<dbReference type="InterPro" id="IPR027268">
    <property type="entry name" value="Peptidase_M4/M1_CTD_sf"/>
</dbReference>
<dbReference type="SUPFAM" id="SSF55486">
    <property type="entry name" value="Metalloproteases ('zincins'), catalytic domain"/>
    <property type="match status" value="1"/>
</dbReference>
<keyword evidence="11" id="KW-1185">Reference proteome</keyword>
<dbReference type="InterPro" id="IPR042097">
    <property type="entry name" value="Aminopeptidase_N-like_N_sf"/>
</dbReference>
<dbReference type="GO" id="GO:0000976">
    <property type="term" value="F:transcription cis-regulatory region binding"/>
    <property type="evidence" value="ECO:0007669"/>
    <property type="project" value="TreeGrafter"/>
</dbReference>
<dbReference type="GO" id="GO:0006367">
    <property type="term" value="P:transcription initiation at RNA polymerase II promoter"/>
    <property type="evidence" value="ECO:0007669"/>
    <property type="project" value="TreeGrafter"/>
</dbReference>
<dbReference type="Gene3D" id="1.10.390.10">
    <property type="entry name" value="Neutral Protease Domain 2"/>
    <property type="match status" value="1"/>
</dbReference>
<evidence type="ECO:0000313" key="10">
    <source>
        <dbReference type="EMBL" id="KAF2435759.1"/>
    </source>
</evidence>
<name>A0A9P4P059_9PEZI</name>
<organism evidence="10 11">
    <name type="scientific">Tothia fuscella</name>
    <dbReference type="NCBI Taxonomy" id="1048955"/>
    <lineage>
        <taxon>Eukaryota</taxon>
        <taxon>Fungi</taxon>
        <taxon>Dikarya</taxon>
        <taxon>Ascomycota</taxon>
        <taxon>Pezizomycotina</taxon>
        <taxon>Dothideomycetes</taxon>
        <taxon>Pleosporomycetidae</taxon>
        <taxon>Venturiales</taxon>
        <taxon>Cylindrosympodiaceae</taxon>
        <taxon>Tothia</taxon>
    </lineage>
</organism>
<dbReference type="Pfam" id="PF25577">
    <property type="entry name" value="TPR_TAF2_C"/>
    <property type="match status" value="1"/>
</dbReference>
<dbReference type="Pfam" id="PF25316">
    <property type="entry name" value="TAF2_3rd"/>
    <property type="match status" value="1"/>
</dbReference>
<dbReference type="OrthoDB" id="308861at2759"/>
<dbReference type="GO" id="GO:0005669">
    <property type="term" value="C:transcription factor TFIID complex"/>
    <property type="evidence" value="ECO:0007669"/>
    <property type="project" value="InterPro"/>
</dbReference>
<evidence type="ECO:0000256" key="7">
    <source>
        <dbReference type="SAM" id="MobiDB-lite"/>
    </source>
</evidence>
<dbReference type="PANTHER" id="PTHR15137:SF9">
    <property type="entry name" value="TRANSCRIPTION INITIATION FACTOR TFIID SUBUNIT 2"/>
    <property type="match status" value="1"/>
</dbReference>
<dbReference type="Gene3D" id="2.60.40.1730">
    <property type="entry name" value="tricorn interacting facor f3 domain"/>
    <property type="match status" value="1"/>
</dbReference>
<dbReference type="GO" id="GO:0016251">
    <property type="term" value="F:RNA polymerase II general transcription initiation factor activity"/>
    <property type="evidence" value="ECO:0007669"/>
    <property type="project" value="TreeGrafter"/>
</dbReference>